<proteinExistence type="predicted"/>
<dbReference type="InterPro" id="IPR036869">
    <property type="entry name" value="J_dom_sf"/>
</dbReference>
<evidence type="ECO:0008006" key="6">
    <source>
        <dbReference type="Google" id="ProtNLM"/>
    </source>
</evidence>
<feature type="region of interest" description="Disordered" evidence="3">
    <location>
        <begin position="384"/>
        <end position="405"/>
    </location>
</feature>
<reference evidence="4 5" key="1">
    <citation type="submission" date="2018-12" db="EMBL/GenBank/DDBJ databases">
        <authorList>
            <consortium name="Pathogen Informatics"/>
        </authorList>
    </citation>
    <scope>NUCLEOTIDE SEQUENCE [LARGE SCALE GENOMIC DNA]</scope>
    <source>
        <strain evidence="4 5">NCTC11075</strain>
    </source>
</reference>
<evidence type="ECO:0000313" key="4">
    <source>
        <dbReference type="EMBL" id="VEB93863.1"/>
    </source>
</evidence>
<evidence type="ECO:0000256" key="2">
    <source>
        <dbReference type="SAM" id="Coils"/>
    </source>
</evidence>
<protein>
    <recommendedName>
        <fullName evidence="6">DNA repair protein</fullName>
    </recommendedName>
</protein>
<evidence type="ECO:0000256" key="1">
    <source>
        <dbReference type="ARBA" id="ARBA00023186"/>
    </source>
</evidence>
<keyword evidence="1" id="KW-0143">Chaperone</keyword>
<dbReference type="AlphaFoldDB" id="A0A447UT61"/>
<evidence type="ECO:0000313" key="5">
    <source>
        <dbReference type="Proteomes" id="UP000270272"/>
    </source>
</evidence>
<dbReference type="EMBL" id="LR134204">
    <property type="protein sequence ID" value="VEB93863.1"/>
    <property type="molecule type" value="Genomic_DNA"/>
</dbReference>
<dbReference type="SUPFAM" id="SSF46565">
    <property type="entry name" value="Chaperone J-domain"/>
    <property type="match status" value="1"/>
</dbReference>
<accession>A0A447UT61</accession>
<gene>
    <name evidence="4" type="ORF">NCTC11075_04762</name>
</gene>
<organism evidence="4 5">
    <name type="scientific">Citrobacter koseri</name>
    <name type="common">Citrobacter diversus</name>
    <dbReference type="NCBI Taxonomy" id="545"/>
    <lineage>
        <taxon>Bacteria</taxon>
        <taxon>Pseudomonadati</taxon>
        <taxon>Pseudomonadota</taxon>
        <taxon>Gammaproteobacteria</taxon>
        <taxon>Enterobacterales</taxon>
        <taxon>Enterobacteriaceae</taxon>
        <taxon>Citrobacter</taxon>
    </lineage>
</organism>
<evidence type="ECO:0000256" key="3">
    <source>
        <dbReference type="SAM" id="MobiDB-lite"/>
    </source>
</evidence>
<feature type="coiled-coil region" evidence="2">
    <location>
        <begin position="186"/>
        <end position="246"/>
    </location>
</feature>
<keyword evidence="2" id="KW-0175">Coiled coil</keyword>
<dbReference type="Proteomes" id="UP000270272">
    <property type="component" value="Chromosome"/>
</dbReference>
<name>A0A447UT61_CITKO</name>
<feature type="coiled-coil region" evidence="2">
    <location>
        <begin position="320"/>
        <end position="347"/>
    </location>
</feature>
<sequence>MNKIIKRLEIVKSAIELEDEEIIHQQLAHLKDASLDAAIGTIALAIEERRFGDAMREIAAWLQSQRAVSTWQDPGIAASKLELKALETQLRELIDKRNARIQILDDFNDLYHLRLGPLMGRILELRKQLAASAQRRQEAELRRREKDYQSCQQYISQAIDQLVKLKQHWVSLSSTSREAVETRERIQQQTELITSLLAEIRELENDFSRQDDSATRQAREEADHEYEEYQEQHQDAQHRYARDQRLSADERNELKRLWRQASRLCHPDVVADELKEKAHQMMVQLNQARQNADLATIRSLLTQLQSGLEPMLASDRLNNLAHLRSKIEQLRTQINALLKEISELETENAWRLATSVTDKEAYFAEQERALAEIRDTLEVQVNMRNKRSSPGKAERQGGCSQHHHDHPLPFIAVELYYPLKN</sequence>